<protein>
    <submittedName>
        <fullName evidence="1">Uncharacterized protein</fullName>
    </submittedName>
</protein>
<dbReference type="OrthoDB" id="1343312at2"/>
<organism evidence="1 2">
    <name type="scientific">Dyadobacter soli</name>
    <dbReference type="NCBI Taxonomy" id="659014"/>
    <lineage>
        <taxon>Bacteria</taxon>
        <taxon>Pseudomonadati</taxon>
        <taxon>Bacteroidota</taxon>
        <taxon>Cytophagia</taxon>
        <taxon>Cytophagales</taxon>
        <taxon>Spirosomataceae</taxon>
        <taxon>Dyadobacter</taxon>
    </lineage>
</organism>
<dbReference type="RefSeq" id="WP_090154230.1">
    <property type="nucleotide sequence ID" value="NZ_FNAN01000012.1"/>
</dbReference>
<name>A0A1G7NZT8_9BACT</name>
<proteinExistence type="predicted"/>
<dbReference type="Pfam" id="PF22028">
    <property type="entry name" value="DUF6934"/>
    <property type="match status" value="1"/>
</dbReference>
<accession>A0A1G7NZT8</accession>
<evidence type="ECO:0000313" key="2">
    <source>
        <dbReference type="Proteomes" id="UP000198748"/>
    </source>
</evidence>
<dbReference type="STRING" id="659014.SAMN04487996_112218"/>
<dbReference type="Proteomes" id="UP000198748">
    <property type="component" value="Unassembled WGS sequence"/>
</dbReference>
<sequence>MNAAFYGTDWYGERLTFWFKSMGRASIVKAIMFRPTSEPDIYEIALGDLTSDGLIDLEVRSDNGDMEEVLSTVAKALLFFLSDHLGAQVVIEASSDSRSRLYQMAIKRELENLGDCLAVHGFEGENPEVLQRGKNYKRFVVSLRKDGLEF</sequence>
<keyword evidence="2" id="KW-1185">Reference proteome</keyword>
<dbReference type="AlphaFoldDB" id="A0A1G7NZT8"/>
<reference evidence="2" key="1">
    <citation type="submission" date="2016-10" db="EMBL/GenBank/DDBJ databases">
        <authorList>
            <person name="Varghese N."/>
            <person name="Submissions S."/>
        </authorList>
    </citation>
    <scope>NUCLEOTIDE SEQUENCE [LARGE SCALE GENOMIC DNA]</scope>
    <source>
        <strain evidence="2">DSM 25329</strain>
    </source>
</reference>
<dbReference type="InterPro" id="IPR053865">
    <property type="entry name" value="DUF6934"/>
</dbReference>
<gene>
    <name evidence="1" type="ORF">SAMN04487996_112218</name>
</gene>
<dbReference type="EMBL" id="FNAN01000012">
    <property type="protein sequence ID" value="SDF79562.1"/>
    <property type="molecule type" value="Genomic_DNA"/>
</dbReference>
<evidence type="ECO:0000313" key="1">
    <source>
        <dbReference type="EMBL" id="SDF79562.1"/>
    </source>
</evidence>